<keyword evidence="8" id="KW-0325">Glycoprotein</keyword>
<dbReference type="Pfam" id="PF01094">
    <property type="entry name" value="ANF_receptor"/>
    <property type="match status" value="1"/>
</dbReference>
<evidence type="ECO:0000256" key="7">
    <source>
        <dbReference type="ARBA" id="ARBA00023170"/>
    </source>
</evidence>
<sequence>MRYYTNVFAVFQENAVDGISITSQSAGLGATGALGALTMKSCTLSCAVVFAVFIVANSGEFVSEIEDNRGPIVLEGDVILGGLFNVHSRSTTTENGCGSIDLNPGFQYYAAAVFAIDEINKNPNILPGVKLGARIYDTCRSQTIGGDDAMEIIKYTLLDRTNSTPPLAGVIGPFRSDVAVAVANLLGVFNIPQVSFGATTTKLSNKQIYKYFFRTVPPNSFQGRALVDVVRYFKWSYVMTVHSHGDYGEPGMDEVKSAAAKHGVCIAGDYKLPPFPKEEDFEATIKSLLDLSKKHSDTVHVVVMFCIQRDNTGLVRAAKKLLNENNRFIFVASNSWGERHPVTNNNEEGGEGALTLNFIDGNVKRFKDHLLSLTPLDDNSTWFHEFWQISMNCKLSFAKWQFNTTKECRLNEMLPRDFGIAPVRVSINAVYAAAHALHNMYTNLCPKQSGMCDEFRNLKRENYLKFLRNVTFPDAASNVTVRFNRNGEVDGNYSIVNFRKVDGKYTYLKVGSWGGVLKPDDSIEGDATIDESRISWKPRWNIAPDSYCSSPCSIRQITAPAIANPTCCWQCVDCKHKQYISNDTCLSCPDGHTPDANLTSCYKLPVVYATPFNGNTAQIVTFVVVLLGSISTICTGVFFLKNKDNRVIKASGRELSAILFIATLCCYLSAISYMTRPTDFLCGMRRFSGSVSLTACYAPVLLRTNRIHRIFTAAQKSVTRPSFTSPMSQVMFCLGIIAVQVLITCVWFLSDPPRAVMSYYDERTLLECGMSDTSVAMNLCYNIFLMLVATVYAFKTRNFPRNFNEAKYIGITMYISCAVWIIFLPCYLNAANSIWKSTMKAVALVAIATVTLLGLLVPRMYLVIHGATVGPETLTMTMSQNSKGHELHSNLSGSGRAGRYQTQAEEGTVKEEVSPRPRANSIHHQVVDPSVSL</sequence>
<keyword evidence="2" id="KW-1003">Cell membrane</keyword>
<dbReference type="PRINTS" id="PR00248">
    <property type="entry name" value="GPCRMGR"/>
</dbReference>
<dbReference type="PROSITE" id="PS50259">
    <property type="entry name" value="G_PROTEIN_RECEP_F3_4"/>
    <property type="match status" value="1"/>
</dbReference>
<feature type="transmembrane region" description="Helical" evidence="11">
    <location>
        <begin position="730"/>
        <end position="750"/>
    </location>
</feature>
<dbReference type="GO" id="GO:0005886">
    <property type="term" value="C:plasma membrane"/>
    <property type="evidence" value="ECO:0000318"/>
    <property type="project" value="GO_Central"/>
</dbReference>
<dbReference type="GO" id="GO:0051966">
    <property type="term" value="P:regulation of synaptic transmission, glutamatergic"/>
    <property type="evidence" value="ECO:0000318"/>
    <property type="project" value="GO_Central"/>
</dbReference>
<dbReference type="InterPro" id="IPR006212">
    <property type="entry name" value="Furin_repeat"/>
</dbReference>
<dbReference type="HOGENOM" id="CLU_005389_0_0_1"/>
<evidence type="ECO:0000256" key="3">
    <source>
        <dbReference type="ARBA" id="ARBA00022692"/>
    </source>
</evidence>
<accession>A7RLL8</accession>
<dbReference type="PANTHER" id="PTHR24060">
    <property type="entry name" value="METABOTROPIC GLUTAMATE RECEPTOR"/>
    <property type="match status" value="1"/>
</dbReference>
<feature type="transmembrane region" description="Helical" evidence="11">
    <location>
        <begin position="775"/>
        <end position="794"/>
    </location>
</feature>
<dbReference type="GO" id="GO:0007216">
    <property type="term" value="P:G protein-coupled glutamate receptor signaling pathway"/>
    <property type="evidence" value="ECO:0000318"/>
    <property type="project" value="GO_Central"/>
</dbReference>
<dbReference type="Gene3D" id="2.10.50.30">
    <property type="entry name" value="GPCR, family 3, nine cysteines domain"/>
    <property type="match status" value="1"/>
</dbReference>
<evidence type="ECO:0000256" key="9">
    <source>
        <dbReference type="ARBA" id="ARBA00023224"/>
    </source>
</evidence>
<evidence type="ECO:0000256" key="1">
    <source>
        <dbReference type="ARBA" id="ARBA00004651"/>
    </source>
</evidence>
<protein>
    <recommendedName>
        <fullName evidence="12">G-protein coupled receptors family 3 profile domain-containing protein</fullName>
    </recommendedName>
</protein>
<dbReference type="STRING" id="45351.A7RLL8"/>
<evidence type="ECO:0000256" key="10">
    <source>
        <dbReference type="SAM" id="MobiDB-lite"/>
    </source>
</evidence>
<dbReference type="InterPro" id="IPR017978">
    <property type="entry name" value="GPCR_3_C"/>
</dbReference>
<dbReference type="FunFam" id="2.10.50.30:FF:000008">
    <property type="entry name" value="Metabotropic GLutamate receptor family"/>
    <property type="match status" value="1"/>
</dbReference>
<evidence type="ECO:0000256" key="8">
    <source>
        <dbReference type="ARBA" id="ARBA00023180"/>
    </source>
</evidence>
<feature type="domain" description="G-protein coupled receptors family 3 profile" evidence="12">
    <location>
        <begin position="617"/>
        <end position="864"/>
    </location>
</feature>
<reference evidence="13 14" key="1">
    <citation type="journal article" date="2007" name="Science">
        <title>Sea anemone genome reveals ancestral eumetazoan gene repertoire and genomic organization.</title>
        <authorList>
            <person name="Putnam N.H."/>
            <person name="Srivastava M."/>
            <person name="Hellsten U."/>
            <person name="Dirks B."/>
            <person name="Chapman J."/>
            <person name="Salamov A."/>
            <person name="Terry A."/>
            <person name="Shapiro H."/>
            <person name="Lindquist E."/>
            <person name="Kapitonov V.V."/>
            <person name="Jurka J."/>
            <person name="Genikhovich G."/>
            <person name="Grigoriev I.V."/>
            <person name="Lucas S.M."/>
            <person name="Steele R.E."/>
            <person name="Finnerty J.R."/>
            <person name="Technau U."/>
            <person name="Martindale M.Q."/>
            <person name="Rokhsar D.S."/>
        </authorList>
    </citation>
    <scope>NUCLEOTIDE SEQUENCE [LARGE SCALE GENOMIC DNA]</scope>
    <source>
        <strain evidence="14">CH2 X CH6</strain>
    </source>
</reference>
<proteinExistence type="predicted"/>
<dbReference type="InterPro" id="IPR050726">
    <property type="entry name" value="mGluR"/>
</dbReference>
<dbReference type="AlphaFoldDB" id="A7RLL8"/>
<feature type="transmembrane region" description="Helical" evidence="11">
    <location>
        <begin position="842"/>
        <end position="862"/>
    </location>
</feature>
<feature type="transmembrane region" description="Helical" evidence="11">
    <location>
        <begin position="652"/>
        <end position="674"/>
    </location>
</feature>
<dbReference type="Proteomes" id="UP000001593">
    <property type="component" value="Unassembled WGS sequence"/>
</dbReference>
<dbReference type="InterPro" id="IPR000337">
    <property type="entry name" value="GPCR_3"/>
</dbReference>
<keyword evidence="3 11" id="KW-0812">Transmembrane</keyword>
<keyword evidence="4 11" id="KW-1133">Transmembrane helix</keyword>
<feature type="transmembrane region" description="Helical" evidence="11">
    <location>
        <begin position="619"/>
        <end position="640"/>
    </location>
</feature>
<dbReference type="InterPro" id="IPR028082">
    <property type="entry name" value="Peripla_BP_I"/>
</dbReference>
<keyword evidence="9" id="KW-0807">Transducer</keyword>
<evidence type="ECO:0000256" key="4">
    <source>
        <dbReference type="ARBA" id="ARBA00022989"/>
    </source>
</evidence>
<keyword evidence="7" id="KW-0675">Receptor</keyword>
<dbReference type="PhylomeDB" id="A7RLL8"/>
<dbReference type="FunFam" id="3.40.50.2300:FF:000145">
    <property type="entry name" value="Glutamate receptor, metabotropic"/>
    <property type="match status" value="1"/>
</dbReference>
<dbReference type="OMA" id="TACYAPV"/>
<evidence type="ECO:0000256" key="6">
    <source>
        <dbReference type="ARBA" id="ARBA00023136"/>
    </source>
</evidence>
<dbReference type="EMBL" id="DS469518">
    <property type="protein sequence ID" value="EDO47627.1"/>
    <property type="molecule type" value="Genomic_DNA"/>
</dbReference>
<name>A7RLL8_NEMVE</name>
<evidence type="ECO:0000259" key="12">
    <source>
        <dbReference type="PROSITE" id="PS50259"/>
    </source>
</evidence>
<evidence type="ECO:0000256" key="5">
    <source>
        <dbReference type="ARBA" id="ARBA00023040"/>
    </source>
</evidence>
<dbReference type="GO" id="GO:0001640">
    <property type="term" value="F:adenylate cyclase inhibiting G protein-coupled glutamate receptor activity"/>
    <property type="evidence" value="ECO:0000318"/>
    <property type="project" value="GO_Central"/>
</dbReference>
<gene>
    <name evidence="13" type="ORF">NEMVEDRAFT_v1g198894</name>
</gene>
<dbReference type="eggNOG" id="KOG1056">
    <property type="taxonomic scope" value="Eukaryota"/>
</dbReference>
<keyword evidence="6 11" id="KW-0472">Membrane</keyword>
<dbReference type="Pfam" id="PF00003">
    <property type="entry name" value="7tm_3"/>
    <property type="match status" value="1"/>
</dbReference>
<dbReference type="InParanoid" id="A7RLL8"/>
<dbReference type="InterPro" id="IPR001828">
    <property type="entry name" value="ANF_lig-bd_rcpt"/>
</dbReference>
<feature type="transmembrane region" description="Helical" evidence="11">
    <location>
        <begin position="806"/>
        <end position="830"/>
    </location>
</feature>
<dbReference type="PRINTS" id="PR01176">
    <property type="entry name" value="GABABRECEPTR"/>
</dbReference>
<dbReference type="CDD" id="cd00064">
    <property type="entry name" value="FU"/>
    <property type="match status" value="1"/>
</dbReference>
<evidence type="ECO:0000313" key="13">
    <source>
        <dbReference type="EMBL" id="EDO47627.1"/>
    </source>
</evidence>
<evidence type="ECO:0000256" key="11">
    <source>
        <dbReference type="SAM" id="Phobius"/>
    </source>
</evidence>
<dbReference type="Gene3D" id="3.40.50.2300">
    <property type="match status" value="2"/>
</dbReference>
<evidence type="ECO:0000256" key="2">
    <source>
        <dbReference type="ARBA" id="ARBA00022475"/>
    </source>
</evidence>
<comment type="subcellular location">
    <subcellularLocation>
        <location evidence="1">Cell membrane</location>
        <topology evidence="1">Multi-pass membrane protein</topology>
    </subcellularLocation>
</comment>
<keyword evidence="5" id="KW-0297">G-protein coupled receptor</keyword>
<dbReference type="SUPFAM" id="SSF53822">
    <property type="entry name" value="Periplasmic binding protein-like I"/>
    <property type="match status" value="1"/>
</dbReference>
<feature type="region of interest" description="Disordered" evidence="10">
    <location>
        <begin position="883"/>
        <end position="933"/>
    </location>
</feature>
<dbReference type="InterPro" id="IPR038550">
    <property type="entry name" value="GPCR_3_9-Cys_sf"/>
</dbReference>
<keyword evidence="14" id="KW-1185">Reference proteome</keyword>
<organism evidence="13 14">
    <name type="scientific">Nematostella vectensis</name>
    <name type="common">Starlet sea anemone</name>
    <dbReference type="NCBI Taxonomy" id="45351"/>
    <lineage>
        <taxon>Eukaryota</taxon>
        <taxon>Metazoa</taxon>
        <taxon>Cnidaria</taxon>
        <taxon>Anthozoa</taxon>
        <taxon>Hexacorallia</taxon>
        <taxon>Actiniaria</taxon>
        <taxon>Edwardsiidae</taxon>
        <taxon>Nematostella</taxon>
    </lineage>
</organism>
<evidence type="ECO:0000313" key="14">
    <source>
        <dbReference type="Proteomes" id="UP000001593"/>
    </source>
</evidence>